<keyword evidence="2" id="KW-0012">Acyltransferase</keyword>
<dbReference type="GO" id="GO:0005840">
    <property type="term" value="C:ribosome"/>
    <property type="evidence" value="ECO:0007669"/>
    <property type="project" value="UniProtKB-KW"/>
</dbReference>
<dbReference type="PANTHER" id="PTHR43877:SF1">
    <property type="entry name" value="ACETYLTRANSFERASE"/>
    <property type="match status" value="1"/>
</dbReference>
<dbReference type="InterPro" id="IPR050832">
    <property type="entry name" value="Bact_Acetyltransf"/>
</dbReference>
<keyword evidence="4" id="KW-0689">Ribosomal protein</keyword>
<keyword evidence="4" id="KW-0687">Ribonucleoprotein</keyword>
<comment type="caution">
    <text evidence="4">The sequence shown here is derived from an EMBL/GenBank/DDBJ whole genome shotgun (WGS) entry which is preliminary data.</text>
</comment>
<evidence type="ECO:0000259" key="3">
    <source>
        <dbReference type="PROSITE" id="PS51186"/>
    </source>
</evidence>
<protein>
    <submittedName>
        <fullName evidence="4">Ribosomal protein S18 acetylase RimI-like enzyme</fullName>
    </submittedName>
</protein>
<feature type="domain" description="N-acetyltransferase" evidence="3">
    <location>
        <begin position="8"/>
        <end position="175"/>
    </location>
</feature>
<evidence type="ECO:0000256" key="1">
    <source>
        <dbReference type="ARBA" id="ARBA00022679"/>
    </source>
</evidence>
<sequence>MLRVDALLLVREATVDDADRVSDVHAEAMRVAYRDLFEPWFLEKLVAERRALWPRLMASEEFEPSSVLIAERGDRLAGFIHFGPYAGKNGDGEIYTCYTHPELWRIGVGSTLVNNAWEILVEDGYPKVRLWTLAGANRSRRFYTSKGFVATGQTRERDFGDGRPVLQVEYLRTCRP</sequence>
<dbReference type="AlphaFoldDB" id="A0A4Q7KDM9"/>
<organism evidence="4 5">
    <name type="scientific">Herbihabitans rhizosphaerae</name>
    <dbReference type="NCBI Taxonomy" id="1872711"/>
    <lineage>
        <taxon>Bacteria</taxon>
        <taxon>Bacillati</taxon>
        <taxon>Actinomycetota</taxon>
        <taxon>Actinomycetes</taxon>
        <taxon>Pseudonocardiales</taxon>
        <taxon>Pseudonocardiaceae</taxon>
        <taxon>Herbihabitans</taxon>
    </lineage>
</organism>
<dbReference type="InterPro" id="IPR000182">
    <property type="entry name" value="GNAT_dom"/>
</dbReference>
<evidence type="ECO:0000313" key="4">
    <source>
        <dbReference type="EMBL" id="RZS31344.1"/>
    </source>
</evidence>
<dbReference type="SUPFAM" id="SSF55729">
    <property type="entry name" value="Acyl-CoA N-acyltransferases (Nat)"/>
    <property type="match status" value="1"/>
</dbReference>
<dbReference type="OrthoDB" id="5243635at2"/>
<gene>
    <name evidence="4" type="ORF">EV193_11433</name>
</gene>
<dbReference type="RefSeq" id="WP_130348161.1">
    <property type="nucleotide sequence ID" value="NZ_SGWQ01000014.1"/>
</dbReference>
<dbReference type="InterPro" id="IPR016181">
    <property type="entry name" value="Acyl_CoA_acyltransferase"/>
</dbReference>
<dbReference type="GO" id="GO:0016747">
    <property type="term" value="F:acyltransferase activity, transferring groups other than amino-acyl groups"/>
    <property type="evidence" value="ECO:0007669"/>
    <property type="project" value="InterPro"/>
</dbReference>
<dbReference type="Gene3D" id="3.40.630.30">
    <property type="match status" value="1"/>
</dbReference>
<dbReference type="PROSITE" id="PS51186">
    <property type="entry name" value="GNAT"/>
    <property type="match status" value="1"/>
</dbReference>
<dbReference type="Pfam" id="PF00583">
    <property type="entry name" value="Acetyltransf_1"/>
    <property type="match status" value="1"/>
</dbReference>
<dbReference type="CDD" id="cd04301">
    <property type="entry name" value="NAT_SF"/>
    <property type="match status" value="1"/>
</dbReference>
<dbReference type="Proteomes" id="UP000294257">
    <property type="component" value="Unassembled WGS sequence"/>
</dbReference>
<accession>A0A4Q7KDM9</accession>
<evidence type="ECO:0000256" key="2">
    <source>
        <dbReference type="ARBA" id="ARBA00023315"/>
    </source>
</evidence>
<keyword evidence="1" id="KW-0808">Transferase</keyword>
<keyword evidence="5" id="KW-1185">Reference proteome</keyword>
<proteinExistence type="predicted"/>
<reference evidence="4 5" key="1">
    <citation type="submission" date="2019-02" db="EMBL/GenBank/DDBJ databases">
        <title>Genomic Encyclopedia of Type Strains, Phase IV (KMG-IV): sequencing the most valuable type-strain genomes for metagenomic binning, comparative biology and taxonomic classification.</title>
        <authorList>
            <person name="Goeker M."/>
        </authorList>
    </citation>
    <scope>NUCLEOTIDE SEQUENCE [LARGE SCALE GENOMIC DNA]</scope>
    <source>
        <strain evidence="4 5">DSM 101727</strain>
    </source>
</reference>
<name>A0A4Q7KDM9_9PSEU</name>
<evidence type="ECO:0000313" key="5">
    <source>
        <dbReference type="Proteomes" id="UP000294257"/>
    </source>
</evidence>
<dbReference type="PANTHER" id="PTHR43877">
    <property type="entry name" value="AMINOALKYLPHOSPHONATE N-ACETYLTRANSFERASE-RELATED-RELATED"/>
    <property type="match status" value="1"/>
</dbReference>
<dbReference type="EMBL" id="SGWQ01000014">
    <property type="protein sequence ID" value="RZS31344.1"/>
    <property type="molecule type" value="Genomic_DNA"/>
</dbReference>